<keyword evidence="2" id="KW-1185">Reference proteome</keyword>
<dbReference type="AlphaFoldDB" id="A0A4Q9VMR0"/>
<dbReference type="Pfam" id="PF11011">
    <property type="entry name" value="DUF2849"/>
    <property type="match status" value="1"/>
</dbReference>
<gene>
    <name evidence="1" type="ORF">EYW49_15225</name>
</gene>
<reference evidence="1 2" key="1">
    <citation type="submission" date="2019-02" db="EMBL/GenBank/DDBJ databases">
        <title>Siculibacillus lacustris gen. nov., sp. nov., a new rosette-forming bacterium isolated from a freshwater crater lake (Lake St. Ana, Romania).</title>
        <authorList>
            <person name="Felfoldi T."/>
            <person name="Marton Z."/>
            <person name="Szabo A."/>
            <person name="Mentes A."/>
            <person name="Boka K."/>
            <person name="Marialigeti K."/>
            <person name="Mathe I."/>
            <person name="Koncz M."/>
            <person name="Schumann P."/>
            <person name="Toth E."/>
        </authorList>
    </citation>
    <scope>NUCLEOTIDE SEQUENCE [LARGE SCALE GENOMIC DNA]</scope>
    <source>
        <strain evidence="1 2">SA-279</strain>
    </source>
</reference>
<evidence type="ECO:0000313" key="2">
    <source>
        <dbReference type="Proteomes" id="UP000292781"/>
    </source>
</evidence>
<dbReference type="InterPro" id="IPR021270">
    <property type="entry name" value="DUF2849"/>
</dbReference>
<comment type="caution">
    <text evidence="1">The sequence shown here is derived from an EMBL/GenBank/DDBJ whole genome shotgun (WGS) entry which is preliminary data.</text>
</comment>
<organism evidence="1 2">
    <name type="scientific">Siculibacillus lacustris</name>
    <dbReference type="NCBI Taxonomy" id="1549641"/>
    <lineage>
        <taxon>Bacteria</taxon>
        <taxon>Pseudomonadati</taxon>
        <taxon>Pseudomonadota</taxon>
        <taxon>Alphaproteobacteria</taxon>
        <taxon>Hyphomicrobiales</taxon>
        <taxon>Ancalomicrobiaceae</taxon>
        <taxon>Siculibacillus</taxon>
    </lineage>
</organism>
<protein>
    <submittedName>
        <fullName evidence="1">DUF2849 domain-containing protein</fullName>
    </submittedName>
</protein>
<accession>A0A4Q9VMR0</accession>
<sequence length="99" mass="9928">MQVVTANRLIDGRVVFRGADGGWVETIGAAVVLEEGAAAAAVAASAADVAARLIVEPYAIDVATEAAAIVPRTMRERIRASGPTAGSEAVALAALGRDA</sequence>
<evidence type="ECO:0000313" key="1">
    <source>
        <dbReference type="EMBL" id="TBW35964.1"/>
    </source>
</evidence>
<dbReference type="Proteomes" id="UP000292781">
    <property type="component" value="Unassembled WGS sequence"/>
</dbReference>
<dbReference type="OrthoDB" id="9815695at2"/>
<proteinExistence type="predicted"/>
<dbReference type="EMBL" id="SJFN01000023">
    <property type="protein sequence ID" value="TBW35964.1"/>
    <property type="molecule type" value="Genomic_DNA"/>
</dbReference>
<dbReference type="RefSeq" id="WP_131310448.1">
    <property type="nucleotide sequence ID" value="NZ_SJFN01000023.1"/>
</dbReference>
<name>A0A4Q9VMR0_9HYPH</name>